<evidence type="ECO:0000313" key="2">
    <source>
        <dbReference type="Proteomes" id="UP000054874"/>
    </source>
</evidence>
<dbReference type="Proteomes" id="UP000054874">
    <property type="component" value="Unassembled WGS sequence"/>
</dbReference>
<proteinExistence type="predicted"/>
<dbReference type="EMBL" id="LNAM01000108">
    <property type="protein sequence ID" value="KSV59688.1"/>
    <property type="molecule type" value="Genomic_DNA"/>
</dbReference>
<reference evidence="1 2" key="1">
    <citation type="submission" date="2015-11" db="EMBL/GenBank/DDBJ databases">
        <title>Butyribacter intestini gen. nov., sp. nov., a butyric acid-producing bacterium of the family Lachnospiraceae isolated from the human faeces.</title>
        <authorList>
            <person name="Zou Y."/>
            <person name="Xue W."/>
            <person name="Luo G."/>
            <person name="Lv M."/>
        </authorList>
    </citation>
    <scope>NUCLEOTIDE SEQUENCE [LARGE SCALE GENOMIC DNA]</scope>
    <source>
        <strain evidence="1 2">ACET-33324</strain>
    </source>
</reference>
<name>A0A0V8QGE7_9FIRM</name>
<organism evidence="1 2">
    <name type="scientific">Acetivibrio ethanolgignens</name>
    <dbReference type="NCBI Taxonomy" id="290052"/>
    <lineage>
        <taxon>Bacteria</taxon>
        <taxon>Bacillati</taxon>
        <taxon>Bacillota</taxon>
        <taxon>Clostridia</taxon>
        <taxon>Eubacteriales</taxon>
        <taxon>Oscillospiraceae</taxon>
        <taxon>Acetivibrio</taxon>
    </lineage>
</organism>
<protein>
    <submittedName>
        <fullName evidence="1">Uncharacterized protein</fullName>
    </submittedName>
</protein>
<comment type="caution">
    <text evidence="1">The sequence shown here is derived from an EMBL/GenBank/DDBJ whole genome shotgun (WGS) entry which is preliminary data.</text>
</comment>
<accession>A0A0V8QGE7</accession>
<dbReference type="AlphaFoldDB" id="A0A0V8QGE7"/>
<evidence type="ECO:0000313" key="1">
    <source>
        <dbReference type="EMBL" id="KSV59688.1"/>
    </source>
</evidence>
<keyword evidence="2" id="KW-1185">Reference proteome</keyword>
<gene>
    <name evidence="1" type="ORF">ASU35_18055</name>
</gene>
<sequence length="177" mass="20092">MNFTDSGRNNDKATFIVMPLTSAPNGVGVNKIKLGAMNSLPSSLKTNDTYAVYNQVRTVNADRFIALKEGSAVKECPMEKHIFHKLLFLGLREMVYSIPQEERIEILKSVYEAELISKAKDMAYQIVKLRKEEIPDKKQIDEFLIQINETIKGVTYSLDKQLVKDGIDAIFYEAKNL</sequence>